<proteinExistence type="predicted"/>
<organism evidence="1 2">
    <name type="scientific">Saprolegnia diclina (strain VS20)</name>
    <dbReference type="NCBI Taxonomy" id="1156394"/>
    <lineage>
        <taxon>Eukaryota</taxon>
        <taxon>Sar</taxon>
        <taxon>Stramenopiles</taxon>
        <taxon>Oomycota</taxon>
        <taxon>Saprolegniomycetes</taxon>
        <taxon>Saprolegniales</taxon>
        <taxon>Saprolegniaceae</taxon>
        <taxon>Saprolegnia</taxon>
    </lineage>
</organism>
<dbReference type="OrthoDB" id="10383915at2759"/>
<gene>
    <name evidence="1" type="ORF">SDRG_12112</name>
</gene>
<reference evidence="1 2" key="1">
    <citation type="submission" date="2012-04" db="EMBL/GenBank/DDBJ databases">
        <title>The Genome Sequence of Saprolegnia declina VS20.</title>
        <authorList>
            <consortium name="The Broad Institute Genome Sequencing Platform"/>
            <person name="Russ C."/>
            <person name="Nusbaum C."/>
            <person name="Tyler B."/>
            <person name="van West P."/>
            <person name="Dieguez-Uribeondo J."/>
            <person name="de Bruijn I."/>
            <person name="Tripathy S."/>
            <person name="Jiang R."/>
            <person name="Young S.K."/>
            <person name="Zeng Q."/>
            <person name="Gargeya S."/>
            <person name="Fitzgerald M."/>
            <person name="Haas B."/>
            <person name="Abouelleil A."/>
            <person name="Alvarado L."/>
            <person name="Arachchi H.M."/>
            <person name="Berlin A."/>
            <person name="Chapman S.B."/>
            <person name="Goldberg J."/>
            <person name="Griggs A."/>
            <person name="Gujja S."/>
            <person name="Hansen M."/>
            <person name="Howarth C."/>
            <person name="Imamovic A."/>
            <person name="Larimer J."/>
            <person name="McCowen C."/>
            <person name="Montmayeur A."/>
            <person name="Murphy C."/>
            <person name="Neiman D."/>
            <person name="Pearson M."/>
            <person name="Priest M."/>
            <person name="Roberts A."/>
            <person name="Saif S."/>
            <person name="Shea T."/>
            <person name="Sisk P."/>
            <person name="Sykes S."/>
            <person name="Wortman J."/>
            <person name="Nusbaum C."/>
            <person name="Birren B."/>
        </authorList>
    </citation>
    <scope>NUCLEOTIDE SEQUENCE [LARGE SCALE GENOMIC DNA]</scope>
    <source>
        <strain evidence="1 2">VS20</strain>
    </source>
</reference>
<accession>T0RJZ8</accession>
<dbReference type="RefSeq" id="XP_008616394.1">
    <property type="nucleotide sequence ID" value="XM_008618172.1"/>
</dbReference>
<dbReference type="OMA" id="TARTWKF"/>
<dbReference type="GeneID" id="19952839"/>
<feature type="non-terminal residue" evidence="1">
    <location>
        <position position="112"/>
    </location>
</feature>
<dbReference type="Proteomes" id="UP000030762">
    <property type="component" value="Unassembled WGS sequence"/>
</dbReference>
<name>T0RJZ8_SAPDV</name>
<dbReference type="EMBL" id="JH767177">
    <property type="protein sequence ID" value="EQC30262.1"/>
    <property type="molecule type" value="Genomic_DNA"/>
</dbReference>
<evidence type="ECO:0008006" key="3">
    <source>
        <dbReference type="Google" id="ProtNLM"/>
    </source>
</evidence>
<protein>
    <recommendedName>
        <fullName evidence="3">PX domain-containing protein</fullName>
    </recommendedName>
</protein>
<dbReference type="VEuPathDB" id="FungiDB:SDRG_12112"/>
<keyword evidence="2" id="KW-1185">Reference proteome</keyword>
<dbReference type="InParanoid" id="T0RJZ8"/>
<dbReference type="AlphaFoldDB" id="T0RJZ8"/>
<sequence length="112" mass="12495">MASLLLPPSFTAASTVTYCVRGHTFRTMYTVELHCAATARTWKFTTRYRDCVAFQSALDAYLPSFLGSRRAAEHYLLLLVQFQFPVEPLPSPAARLAMRAELVSAFAHLAHA</sequence>
<evidence type="ECO:0000313" key="2">
    <source>
        <dbReference type="Proteomes" id="UP000030762"/>
    </source>
</evidence>
<evidence type="ECO:0000313" key="1">
    <source>
        <dbReference type="EMBL" id="EQC30262.1"/>
    </source>
</evidence>